<dbReference type="InterPro" id="IPR016161">
    <property type="entry name" value="Ald_DH/histidinol_DH"/>
</dbReference>
<dbReference type="AlphaFoldDB" id="A0A6P2BUR9"/>
<dbReference type="OrthoDB" id="6882680at2"/>
<dbReference type="EMBL" id="RPFW01000005">
    <property type="protein sequence ID" value="TVZ02447.1"/>
    <property type="molecule type" value="Genomic_DNA"/>
</dbReference>
<dbReference type="Gene3D" id="3.40.309.10">
    <property type="entry name" value="Aldehyde Dehydrogenase, Chain A, domain 2"/>
    <property type="match status" value="1"/>
</dbReference>
<evidence type="ECO:0000313" key="4">
    <source>
        <dbReference type="EMBL" id="TVZ02447.1"/>
    </source>
</evidence>
<dbReference type="FunFam" id="3.40.605.10:FF:000007">
    <property type="entry name" value="NAD/NADP-dependent betaine aldehyde dehydrogenase"/>
    <property type="match status" value="1"/>
</dbReference>
<dbReference type="RefSeq" id="WP_145857462.1">
    <property type="nucleotide sequence ID" value="NZ_RPFW01000005.1"/>
</dbReference>
<comment type="caution">
    <text evidence="4">The sequence shown here is derived from an EMBL/GenBank/DDBJ whole genome shotgun (WGS) entry which is preliminary data.</text>
</comment>
<dbReference type="Gene3D" id="3.40.605.10">
    <property type="entry name" value="Aldehyde Dehydrogenase, Chain A, domain 1"/>
    <property type="match status" value="1"/>
</dbReference>
<keyword evidence="5" id="KW-1185">Reference proteome</keyword>
<dbReference type="Proteomes" id="UP000460272">
    <property type="component" value="Unassembled WGS sequence"/>
</dbReference>
<feature type="domain" description="Aldehyde dehydrogenase" evidence="3">
    <location>
        <begin position="26"/>
        <end position="481"/>
    </location>
</feature>
<dbReference type="GO" id="GO:0016620">
    <property type="term" value="F:oxidoreductase activity, acting on the aldehyde or oxo group of donors, NAD or NADP as acceptor"/>
    <property type="evidence" value="ECO:0007669"/>
    <property type="project" value="InterPro"/>
</dbReference>
<dbReference type="PANTHER" id="PTHR11699">
    <property type="entry name" value="ALDEHYDE DEHYDROGENASE-RELATED"/>
    <property type="match status" value="1"/>
</dbReference>
<gene>
    <name evidence="4" type="ORF">EAS64_27000</name>
</gene>
<evidence type="ECO:0000256" key="2">
    <source>
        <dbReference type="ARBA" id="ARBA00023002"/>
    </source>
</evidence>
<name>A0A6P2BUR9_9ACTN</name>
<evidence type="ECO:0000256" key="1">
    <source>
        <dbReference type="ARBA" id="ARBA00009986"/>
    </source>
</evidence>
<evidence type="ECO:0000259" key="3">
    <source>
        <dbReference type="Pfam" id="PF00171"/>
    </source>
</evidence>
<sequence>MTVTAPQVRLRYGDKVLDSGSGGIHQHLNPYTGELQAEIPLAGAAEVDEAVELAAAQAESWRRWAPERRRDVLMRFAALLDEHRDEFAALQALDGGTPTHFGHRIIDNSVNWTRYYAGWCDKLSGELISTLDTRGYFSYTAPEPYGVIGAIVTWNGPVVSLGMKVIPALAAGNCVVTKPSEFTPFAPDLYGRLLREAGVPAGVCSILAGGPEAGTALVRNPKVEKVSFTGGPAAAKQIAKVCAEQLKPAVLELGGKTGSIVFPDAGALREVAERAVRDSIGVLAGQGCVVPTRLIVHADIYDEMVELVTVTAASYKVGDPFDPEVKVGPLINAAAVERVCGMLDRARRDNAGRIVLGGGRPGGDLAGKNFVEPTVIVDADPDHEIAQTEIFGPVLLVFPFTTEQEAVDLANSTPYGLGANIQSANLTRVHRLAERLKAGGVYVNGARQNLPHTPFGGLGISGYGKEGGRAGIDEFLRYKTVSIIEPQ</sequence>
<reference evidence="4 5" key="1">
    <citation type="submission" date="2018-11" db="EMBL/GenBank/DDBJ databases">
        <title>Trebonia kvetii gen.nov., sp.nov., a novel acidophilic actinobacterium, and proposal of the new actinobacterial family Treboniaceae fam. nov.</title>
        <authorList>
            <person name="Rapoport D."/>
            <person name="Sagova-Mareckova M."/>
            <person name="Sedlacek I."/>
            <person name="Provaznik J."/>
            <person name="Kralova S."/>
            <person name="Pavlinic D."/>
            <person name="Benes V."/>
            <person name="Kopecky J."/>
        </authorList>
    </citation>
    <scope>NUCLEOTIDE SEQUENCE [LARGE SCALE GENOMIC DNA]</scope>
    <source>
        <strain evidence="4 5">15Tr583</strain>
    </source>
</reference>
<dbReference type="InterPro" id="IPR016163">
    <property type="entry name" value="Ald_DH_C"/>
</dbReference>
<evidence type="ECO:0000313" key="5">
    <source>
        <dbReference type="Proteomes" id="UP000460272"/>
    </source>
</evidence>
<dbReference type="SUPFAM" id="SSF53720">
    <property type="entry name" value="ALDH-like"/>
    <property type="match status" value="1"/>
</dbReference>
<dbReference type="InterPro" id="IPR016162">
    <property type="entry name" value="Ald_DH_N"/>
</dbReference>
<protein>
    <submittedName>
        <fullName evidence="4">Aldehyde dehydrogenase</fullName>
    </submittedName>
</protein>
<keyword evidence="2" id="KW-0560">Oxidoreductase</keyword>
<organism evidence="4 5">
    <name type="scientific">Trebonia kvetii</name>
    <dbReference type="NCBI Taxonomy" id="2480626"/>
    <lineage>
        <taxon>Bacteria</taxon>
        <taxon>Bacillati</taxon>
        <taxon>Actinomycetota</taxon>
        <taxon>Actinomycetes</taxon>
        <taxon>Streptosporangiales</taxon>
        <taxon>Treboniaceae</taxon>
        <taxon>Trebonia</taxon>
    </lineage>
</organism>
<dbReference type="Pfam" id="PF00171">
    <property type="entry name" value="Aldedh"/>
    <property type="match status" value="1"/>
</dbReference>
<dbReference type="InterPro" id="IPR015590">
    <property type="entry name" value="Aldehyde_DH_dom"/>
</dbReference>
<accession>A0A6P2BUR9</accession>
<comment type="similarity">
    <text evidence="1">Belongs to the aldehyde dehydrogenase family.</text>
</comment>
<proteinExistence type="inferred from homology"/>